<evidence type="ECO:0000313" key="3">
    <source>
        <dbReference type="Proteomes" id="UP000190285"/>
    </source>
</evidence>
<sequence>MKTSKFLKISVVIITIILIISILSLYKVTLLQVYIADKGLDFNKILLQFPAKPQDKFSVKWTHSVSLRPVIETYKIEDDLSISIYEMIFDSFSANLPSSPNRDEIWEYNDDYIRVYNYDIIFDSVPVVIGKIVANHTLFFKDKVIPLKDIYKPGGYVKIRARKKSLIKYFFEEAFY</sequence>
<reference evidence="2 3" key="1">
    <citation type="submission" date="2017-02" db="EMBL/GenBank/DDBJ databases">
        <authorList>
            <person name="Peterson S.W."/>
        </authorList>
    </citation>
    <scope>NUCLEOTIDE SEQUENCE [LARGE SCALE GENOMIC DNA]</scope>
    <source>
        <strain evidence="2 3">M1</strain>
    </source>
</reference>
<dbReference type="AlphaFoldDB" id="A0A1T5JUX3"/>
<keyword evidence="3" id="KW-1185">Reference proteome</keyword>
<dbReference type="Proteomes" id="UP000190285">
    <property type="component" value="Unassembled WGS sequence"/>
</dbReference>
<gene>
    <name evidence="2" type="ORF">SAMN02194393_01374</name>
</gene>
<dbReference type="InterPro" id="IPR015001">
    <property type="entry name" value="DUF1850"/>
</dbReference>
<dbReference type="OrthoDB" id="4304at2"/>
<protein>
    <recommendedName>
        <fullName evidence="4">DUF1850 domain-containing protein</fullName>
    </recommendedName>
</protein>
<proteinExistence type="predicted"/>
<dbReference type="EMBL" id="FUZT01000003">
    <property type="protein sequence ID" value="SKC55332.1"/>
    <property type="molecule type" value="Genomic_DNA"/>
</dbReference>
<accession>A0A1T5JUX3</accession>
<organism evidence="2 3">
    <name type="scientific">Maledivibacter halophilus</name>
    <dbReference type="NCBI Taxonomy" id="36842"/>
    <lineage>
        <taxon>Bacteria</taxon>
        <taxon>Bacillati</taxon>
        <taxon>Bacillota</taxon>
        <taxon>Clostridia</taxon>
        <taxon>Peptostreptococcales</taxon>
        <taxon>Caminicellaceae</taxon>
        <taxon>Maledivibacter</taxon>
    </lineage>
</organism>
<keyword evidence="1" id="KW-1133">Transmembrane helix</keyword>
<keyword evidence="1" id="KW-0472">Membrane</keyword>
<dbReference type="Pfam" id="PF08905">
    <property type="entry name" value="DUF1850"/>
    <property type="match status" value="1"/>
</dbReference>
<dbReference type="RefSeq" id="WP_079490372.1">
    <property type="nucleotide sequence ID" value="NZ_FUZT01000003.1"/>
</dbReference>
<name>A0A1T5JUX3_9FIRM</name>
<evidence type="ECO:0000256" key="1">
    <source>
        <dbReference type="SAM" id="Phobius"/>
    </source>
</evidence>
<evidence type="ECO:0000313" key="2">
    <source>
        <dbReference type="EMBL" id="SKC55332.1"/>
    </source>
</evidence>
<keyword evidence="1" id="KW-0812">Transmembrane</keyword>
<dbReference type="STRING" id="36842.SAMN02194393_01374"/>
<feature type="transmembrane region" description="Helical" evidence="1">
    <location>
        <begin position="6"/>
        <end position="26"/>
    </location>
</feature>
<evidence type="ECO:0008006" key="4">
    <source>
        <dbReference type="Google" id="ProtNLM"/>
    </source>
</evidence>